<dbReference type="InterPro" id="IPR036259">
    <property type="entry name" value="MFS_trans_sf"/>
</dbReference>
<feature type="transmembrane region" description="Helical" evidence="5">
    <location>
        <begin position="42"/>
        <end position="68"/>
    </location>
</feature>
<dbReference type="InterPro" id="IPR050549">
    <property type="entry name" value="MFS_Trehalose_Transporter"/>
</dbReference>
<keyword evidence="3 5" id="KW-1133">Transmembrane helix</keyword>
<dbReference type="OrthoDB" id="4142200at2759"/>
<dbReference type="PROSITE" id="PS00216">
    <property type="entry name" value="SUGAR_TRANSPORT_1"/>
    <property type="match status" value="1"/>
</dbReference>
<feature type="transmembrane region" description="Helical" evidence="5">
    <location>
        <begin position="393"/>
        <end position="417"/>
    </location>
</feature>
<feature type="transmembrane region" description="Helical" evidence="5">
    <location>
        <begin position="116"/>
        <end position="136"/>
    </location>
</feature>
<feature type="transmembrane region" description="Helical" evidence="5">
    <location>
        <begin position="351"/>
        <end position="373"/>
    </location>
</feature>
<dbReference type="InterPro" id="IPR005828">
    <property type="entry name" value="MFS_sugar_transport-like"/>
</dbReference>
<evidence type="ECO:0000259" key="6">
    <source>
        <dbReference type="PROSITE" id="PS50850"/>
    </source>
</evidence>
<dbReference type="AlphaFoldDB" id="A0A653CWJ4"/>
<dbReference type="GO" id="GO:0022857">
    <property type="term" value="F:transmembrane transporter activity"/>
    <property type="evidence" value="ECO:0007669"/>
    <property type="project" value="InterPro"/>
</dbReference>
<dbReference type="PANTHER" id="PTHR48021">
    <property type="match status" value="1"/>
</dbReference>
<dbReference type="PROSITE" id="PS00217">
    <property type="entry name" value="SUGAR_TRANSPORT_2"/>
    <property type="match status" value="1"/>
</dbReference>
<keyword evidence="4 5" id="KW-0472">Membrane</keyword>
<dbReference type="FunFam" id="1.20.1250.20:FF:000249">
    <property type="entry name" value="facilitated trehalose transporter Tret1"/>
    <property type="match status" value="1"/>
</dbReference>
<gene>
    <name evidence="7" type="ORF">CALMAC_LOCUS12366</name>
</gene>
<dbReference type="InterPro" id="IPR020846">
    <property type="entry name" value="MFS_dom"/>
</dbReference>
<dbReference type="GO" id="GO:0016020">
    <property type="term" value="C:membrane"/>
    <property type="evidence" value="ECO:0007669"/>
    <property type="project" value="UniProtKB-SubCell"/>
</dbReference>
<organism evidence="7 8">
    <name type="scientific">Callosobruchus maculatus</name>
    <name type="common">Southern cowpea weevil</name>
    <name type="synonym">Pulse bruchid</name>
    <dbReference type="NCBI Taxonomy" id="64391"/>
    <lineage>
        <taxon>Eukaryota</taxon>
        <taxon>Metazoa</taxon>
        <taxon>Ecdysozoa</taxon>
        <taxon>Arthropoda</taxon>
        <taxon>Hexapoda</taxon>
        <taxon>Insecta</taxon>
        <taxon>Pterygota</taxon>
        <taxon>Neoptera</taxon>
        <taxon>Endopterygota</taxon>
        <taxon>Coleoptera</taxon>
        <taxon>Polyphaga</taxon>
        <taxon>Cucujiformia</taxon>
        <taxon>Chrysomeloidea</taxon>
        <taxon>Chrysomelidae</taxon>
        <taxon>Bruchinae</taxon>
        <taxon>Bruchini</taxon>
        <taxon>Callosobruchus</taxon>
    </lineage>
</organism>
<protein>
    <recommendedName>
        <fullName evidence="6">Major facilitator superfamily (MFS) profile domain-containing protein</fullName>
    </recommendedName>
</protein>
<proteinExistence type="predicted"/>
<dbReference type="EMBL" id="CAACVG010009109">
    <property type="protein sequence ID" value="VEN52122.1"/>
    <property type="molecule type" value="Genomic_DNA"/>
</dbReference>
<feature type="transmembrane region" description="Helical" evidence="5">
    <location>
        <begin position="142"/>
        <end position="163"/>
    </location>
</feature>
<keyword evidence="8" id="KW-1185">Reference proteome</keyword>
<dbReference type="PANTHER" id="PTHR48021:SF7">
    <property type="entry name" value="RH09188P"/>
    <property type="match status" value="1"/>
</dbReference>
<evidence type="ECO:0000256" key="4">
    <source>
        <dbReference type="ARBA" id="ARBA00023136"/>
    </source>
</evidence>
<feature type="transmembrane region" description="Helical" evidence="5">
    <location>
        <begin position="286"/>
        <end position="308"/>
    </location>
</feature>
<dbReference type="Proteomes" id="UP000410492">
    <property type="component" value="Unassembled WGS sequence"/>
</dbReference>
<dbReference type="Gene3D" id="1.20.1250.20">
    <property type="entry name" value="MFS general substrate transporter like domains"/>
    <property type="match status" value="1"/>
</dbReference>
<keyword evidence="2 5" id="KW-0812">Transmembrane</keyword>
<comment type="subcellular location">
    <subcellularLocation>
        <location evidence="1">Membrane</location>
        <topology evidence="1">Multi-pass membrane protein</topology>
    </subcellularLocation>
</comment>
<feature type="transmembrane region" description="Helical" evidence="5">
    <location>
        <begin position="202"/>
        <end position="220"/>
    </location>
</feature>
<feature type="transmembrane region" description="Helical" evidence="5">
    <location>
        <begin position="429"/>
        <end position="449"/>
    </location>
</feature>
<dbReference type="SUPFAM" id="SSF103473">
    <property type="entry name" value="MFS general substrate transporter"/>
    <property type="match status" value="1"/>
</dbReference>
<evidence type="ECO:0000256" key="3">
    <source>
        <dbReference type="ARBA" id="ARBA00022989"/>
    </source>
</evidence>
<dbReference type="PROSITE" id="PS50850">
    <property type="entry name" value="MFS"/>
    <property type="match status" value="1"/>
</dbReference>
<dbReference type="InterPro" id="IPR005829">
    <property type="entry name" value="Sugar_transporter_CS"/>
</dbReference>
<dbReference type="Pfam" id="PF00083">
    <property type="entry name" value="Sugar_tr"/>
    <property type="match status" value="1"/>
</dbReference>
<evidence type="ECO:0000256" key="1">
    <source>
        <dbReference type="ARBA" id="ARBA00004141"/>
    </source>
</evidence>
<reference evidence="7 8" key="1">
    <citation type="submission" date="2019-01" db="EMBL/GenBank/DDBJ databases">
        <authorList>
            <person name="Sayadi A."/>
        </authorList>
    </citation>
    <scope>NUCLEOTIDE SEQUENCE [LARGE SCALE GENOMIC DNA]</scope>
</reference>
<accession>A0A653CWJ4</accession>
<feature type="transmembrane region" description="Helical" evidence="5">
    <location>
        <begin position="320"/>
        <end position="344"/>
    </location>
</feature>
<feature type="transmembrane region" description="Helical" evidence="5">
    <location>
        <begin position="455"/>
        <end position="478"/>
    </location>
</feature>
<evidence type="ECO:0000256" key="2">
    <source>
        <dbReference type="ARBA" id="ARBA00022692"/>
    </source>
</evidence>
<evidence type="ECO:0000256" key="5">
    <source>
        <dbReference type="SAM" id="Phobius"/>
    </source>
</evidence>
<sequence length="526" mass="57289">MCSDTFENSEDSDLLQNNNNYKTHTFGGDGKILDKSIKRRRILAQCLVTAAVMLSSASCGMPVGYSAILLPQLKISNDSMQINDEMGSWIASLHSAATPVGSLLSGIFMDRFGRKVAMQIASTPLVVGWLIIGLAQNHILLLIGRLVAGISAGLAAAAGQVFIGEISEPHLRGIFSSGPFASYSFGILLVYALGFLLPWREVAGLSIISPVTALAIYFFLPESPVWLVRRGRIEEAKASMLWLRGGDLSKAKEETEQLIHRCKVDSQEERATLTVLLQPEVLKPLLIVNCFNAAQILSGTYLIVFYAVDILRHVQGGERVNHFLAAVLTACVRFLFSIMAGVLLTLIGRRTLAITSAFGTGVSATLLAIFLLATTPGSSYFSSTFSHCLALDYVPAILILVYVASNTMGFMILPGVLVSELFPAKVRGLVGGLTFMIFNLLLFAVAKVFPLTKAYIGVSGVFWVFGGVSFMACVFLWLTLPETKALSLAQIEDYFKTESLLWGRSSRKHRWSDSEAQVKLQVDRPQ</sequence>
<feature type="transmembrane region" description="Helical" evidence="5">
    <location>
        <begin position="175"/>
        <end position="196"/>
    </location>
</feature>
<evidence type="ECO:0000313" key="8">
    <source>
        <dbReference type="Proteomes" id="UP000410492"/>
    </source>
</evidence>
<feature type="transmembrane region" description="Helical" evidence="5">
    <location>
        <begin position="88"/>
        <end position="109"/>
    </location>
</feature>
<feature type="domain" description="Major facilitator superfamily (MFS) profile" evidence="6">
    <location>
        <begin position="48"/>
        <end position="484"/>
    </location>
</feature>
<name>A0A653CWJ4_CALMS</name>
<evidence type="ECO:0000313" key="7">
    <source>
        <dbReference type="EMBL" id="VEN52122.1"/>
    </source>
</evidence>